<dbReference type="Proteomes" id="UP000887540">
    <property type="component" value="Unplaced"/>
</dbReference>
<name>A0A914D022_9BILA</name>
<organism evidence="1 2">
    <name type="scientific">Acrobeloides nanus</name>
    <dbReference type="NCBI Taxonomy" id="290746"/>
    <lineage>
        <taxon>Eukaryota</taxon>
        <taxon>Metazoa</taxon>
        <taxon>Ecdysozoa</taxon>
        <taxon>Nematoda</taxon>
        <taxon>Chromadorea</taxon>
        <taxon>Rhabditida</taxon>
        <taxon>Tylenchina</taxon>
        <taxon>Cephalobomorpha</taxon>
        <taxon>Cephaloboidea</taxon>
        <taxon>Cephalobidae</taxon>
        <taxon>Acrobeloides</taxon>
    </lineage>
</organism>
<proteinExistence type="predicted"/>
<keyword evidence="1" id="KW-1185">Reference proteome</keyword>
<dbReference type="WBParaSite" id="ACRNAN_scaffold1588.g27494.t1">
    <property type="protein sequence ID" value="ACRNAN_scaffold1588.g27494.t1"/>
    <property type="gene ID" value="ACRNAN_scaffold1588.g27494"/>
</dbReference>
<protein>
    <submittedName>
        <fullName evidence="2">Uncharacterized protein</fullName>
    </submittedName>
</protein>
<evidence type="ECO:0000313" key="1">
    <source>
        <dbReference type="Proteomes" id="UP000887540"/>
    </source>
</evidence>
<sequence>MSRFPISVKVFTNFNTNCVEIYGHLNGTMGPRKVRPEVQWRLDEFANHMLDFNQIMVNSNGRPSGSQLQEYLDKVFEHLPTNTR</sequence>
<evidence type="ECO:0000313" key="2">
    <source>
        <dbReference type="WBParaSite" id="ACRNAN_scaffold1588.g27494.t1"/>
    </source>
</evidence>
<accession>A0A914D022</accession>
<reference evidence="2" key="1">
    <citation type="submission" date="2022-11" db="UniProtKB">
        <authorList>
            <consortium name="WormBaseParasite"/>
        </authorList>
    </citation>
    <scope>IDENTIFICATION</scope>
</reference>
<dbReference type="AlphaFoldDB" id="A0A914D022"/>